<dbReference type="InterPro" id="IPR001881">
    <property type="entry name" value="EGF-like_Ca-bd_dom"/>
</dbReference>
<dbReference type="Gene3D" id="2.20.100.10">
    <property type="entry name" value="Thrombospondin type-1 (TSP1) repeat"/>
    <property type="match status" value="1"/>
</dbReference>
<evidence type="ECO:0000259" key="7">
    <source>
        <dbReference type="PROSITE" id="PS50026"/>
    </source>
</evidence>
<feature type="domain" description="EGF-like" evidence="7">
    <location>
        <begin position="337"/>
        <end position="390"/>
    </location>
</feature>
<dbReference type="SUPFAM" id="SSF82895">
    <property type="entry name" value="TSP-1 type 1 repeat"/>
    <property type="match status" value="1"/>
</dbReference>
<evidence type="ECO:0000313" key="9">
    <source>
        <dbReference type="WBParaSite" id="SRDH1_85930.1"/>
    </source>
</evidence>
<evidence type="ECO:0000256" key="5">
    <source>
        <dbReference type="PROSITE-ProRule" id="PRU00076"/>
    </source>
</evidence>
<dbReference type="PANTHER" id="PTHR24049:SF22">
    <property type="entry name" value="DROSOPHILA CRUMBS HOMOLOG"/>
    <property type="match status" value="1"/>
</dbReference>
<feature type="transmembrane region" description="Helical" evidence="6">
    <location>
        <begin position="15"/>
        <end position="36"/>
    </location>
</feature>
<dbReference type="GO" id="GO:0007157">
    <property type="term" value="P:heterophilic cell-cell adhesion via plasma membrane cell adhesion molecules"/>
    <property type="evidence" value="ECO:0007669"/>
    <property type="project" value="TreeGrafter"/>
</dbReference>
<dbReference type="GO" id="GO:0005509">
    <property type="term" value="F:calcium ion binding"/>
    <property type="evidence" value="ECO:0007669"/>
    <property type="project" value="InterPro"/>
</dbReference>
<feature type="disulfide bond" evidence="5">
    <location>
        <begin position="380"/>
        <end position="389"/>
    </location>
</feature>
<keyword evidence="6" id="KW-1133">Transmembrane helix</keyword>
<dbReference type="GO" id="GO:0005886">
    <property type="term" value="C:plasma membrane"/>
    <property type="evidence" value="ECO:0007669"/>
    <property type="project" value="TreeGrafter"/>
</dbReference>
<dbReference type="PROSITE" id="PS50092">
    <property type="entry name" value="TSP1"/>
    <property type="match status" value="1"/>
</dbReference>
<dbReference type="PROSITE" id="PS00022">
    <property type="entry name" value="EGF_1"/>
    <property type="match status" value="2"/>
</dbReference>
<keyword evidence="3" id="KW-0677">Repeat</keyword>
<proteinExistence type="predicted"/>
<keyword evidence="6" id="KW-0812">Transmembrane</keyword>
<protein>
    <submittedName>
        <fullName evidence="9">EGF-like domain-containing protein</fullName>
    </submittedName>
</protein>
<dbReference type="AlphaFoldDB" id="A0AA85GCH1"/>
<dbReference type="InterPro" id="IPR051022">
    <property type="entry name" value="Notch_Cell-Fate_Det"/>
</dbReference>
<keyword evidence="2" id="KW-0732">Signal</keyword>
<dbReference type="Pfam" id="PF00008">
    <property type="entry name" value="EGF"/>
    <property type="match status" value="1"/>
</dbReference>
<dbReference type="InterPro" id="IPR000884">
    <property type="entry name" value="TSP1_rpt"/>
</dbReference>
<evidence type="ECO:0000256" key="2">
    <source>
        <dbReference type="ARBA" id="ARBA00022729"/>
    </source>
</evidence>
<feature type="domain" description="EGF-like" evidence="7">
    <location>
        <begin position="244"/>
        <end position="288"/>
    </location>
</feature>
<dbReference type="CDD" id="cd00054">
    <property type="entry name" value="EGF_CA"/>
    <property type="match status" value="1"/>
</dbReference>
<dbReference type="PANTHER" id="PTHR24049">
    <property type="entry name" value="CRUMBS FAMILY MEMBER"/>
    <property type="match status" value="1"/>
</dbReference>
<dbReference type="GO" id="GO:0032991">
    <property type="term" value="C:protein-containing complex"/>
    <property type="evidence" value="ECO:0007669"/>
    <property type="project" value="TreeGrafter"/>
</dbReference>
<name>A0AA85GCH1_9TREM</name>
<feature type="transmembrane region" description="Helical" evidence="6">
    <location>
        <begin position="526"/>
        <end position="548"/>
    </location>
</feature>
<keyword evidence="6" id="KW-0472">Membrane</keyword>
<dbReference type="Gene3D" id="2.10.25.10">
    <property type="entry name" value="Laminin"/>
    <property type="match status" value="2"/>
</dbReference>
<evidence type="ECO:0000256" key="3">
    <source>
        <dbReference type="ARBA" id="ARBA00022737"/>
    </source>
</evidence>
<evidence type="ECO:0000313" key="8">
    <source>
        <dbReference type="Proteomes" id="UP000050792"/>
    </source>
</evidence>
<sequence>MATTTNYHKRLKQQFIIQLFIILLCFNEIYLSKYLYINIPKTSSLSFKLRKLFNLPIYIKNIKILKFSDWLINDWSNEKSWHYLNMANYELPLYIKEEYWIPDILITICVPEATHKSLIDIIYEFTQEDYEKTYSISIRNQFTNTGNYYDGGYLNILSFLINICQCLRKHNTNLHCPNPCAKPNVCHDDMNSNGLCMIIPNDEILNNIPIKIRSKLGSIYAYDYECVCVNGYTFNHTLKKCVPIKKHCDSSVCLNNGECEYLPENERSIPDIEFICKCPPAWKGLSCEKPRNPCLETQRLCGQYSCYRDPTNLKLGYRCDCPKGYKAISTTNPQCININECIEYINDEICLNGGICIDKEPYSIIEHDVIEVTYGFQCICSNGYSGQRCERRPPPLQWTTWSEWTECSVKCGIGVHKRFRNCSLPNRCIGSYVQVSKCQGHVLFCENEEINEFIQSGSKIIKSWQGTQWYLHENYTLNETYYKSNSYITQKMFNSTHLHTPNIISSILEWIIILQFNYQWTINELIILYTIIMMILFTPIYLIMFCFIKLIQYILYRNIHVNM</sequence>
<dbReference type="Proteomes" id="UP000050792">
    <property type="component" value="Unassembled WGS sequence"/>
</dbReference>
<organism evidence="8 9">
    <name type="scientific">Schistosoma rodhaini</name>
    <dbReference type="NCBI Taxonomy" id="6188"/>
    <lineage>
        <taxon>Eukaryota</taxon>
        <taxon>Metazoa</taxon>
        <taxon>Spiralia</taxon>
        <taxon>Lophotrochozoa</taxon>
        <taxon>Platyhelminthes</taxon>
        <taxon>Trematoda</taxon>
        <taxon>Digenea</taxon>
        <taxon>Strigeidida</taxon>
        <taxon>Schistosomatoidea</taxon>
        <taxon>Schistosomatidae</taxon>
        <taxon>Schistosoma</taxon>
    </lineage>
</organism>
<dbReference type="PROSITE" id="PS50026">
    <property type="entry name" value="EGF_3"/>
    <property type="match status" value="2"/>
</dbReference>
<dbReference type="SUPFAM" id="SSF57184">
    <property type="entry name" value="Growth factor receptor domain"/>
    <property type="match status" value="1"/>
</dbReference>
<dbReference type="InterPro" id="IPR000742">
    <property type="entry name" value="EGF"/>
</dbReference>
<accession>A0AA85GCH1</accession>
<evidence type="ECO:0000256" key="1">
    <source>
        <dbReference type="ARBA" id="ARBA00022536"/>
    </source>
</evidence>
<evidence type="ECO:0000256" key="6">
    <source>
        <dbReference type="SAM" id="Phobius"/>
    </source>
</evidence>
<reference evidence="8" key="1">
    <citation type="submission" date="2022-06" db="EMBL/GenBank/DDBJ databases">
        <authorList>
            <person name="Berger JAMES D."/>
            <person name="Berger JAMES D."/>
        </authorList>
    </citation>
    <scope>NUCLEOTIDE SEQUENCE [LARGE SCALE GENOMIC DNA]</scope>
</reference>
<dbReference type="WBParaSite" id="SRDH1_85930.1">
    <property type="protein sequence ID" value="SRDH1_85930.1"/>
    <property type="gene ID" value="SRDH1_85930"/>
</dbReference>
<dbReference type="PROSITE" id="PS01186">
    <property type="entry name" value="EGF_2"/>
    <property type="match status" value="1"/>
</dbReference>
<dbReference type="InterPro" id="IPR036383">
    <property type="entry name" value="TSP1_rpt_sf"/>
</dbReference>
<feature type="disulfide bond" evidence="5">
    <location>
        <begin position="278"/>
        <end position="287"/>
    </location>
</feature>
<keyword evidence="1 5" id="KW-0245">EGF-like domain</keyword>
<dbReference type="SMART" id="SM00181">
    <property type="entry name" value="EGF"/>
    <property type="match status" value="4"/>
</dbReference>
<keyword evidence="8" id="KW-1185">Reference proteome</keyword>
<dbReference type="InterPro" id="IPR009030">
    <property type="entry name" value="Growth_fac_rcpt_cys_sf"/>
</dbReference>
<dbReference type="SMART" id="SM00209">
    <property type="entry name" value="TSP1"/>
    <property type="match status" value="1"/>
</dbReference>
<dbReference type="SMART" id="SM00179">
    <property type="entry name" value="EGF_CA"/>
    <property type="match status" value="1"/>
</dbReference>
<dbReference type="GO" id="GO:0045197">
    <property type="term" value="P:establishment or maintenance of epithelial cell apical/basal polarity"/>
    <property type="evidence" value="ECO:0007669"/>
    <property type="project" value="TreeGrafter"/>
</dbReference>
<dbReference type="Pfam" id="PF00090">
    <property type="entry name" value="TSP_1"/>
    <property type="match status" value="1"/>
</dbReference>
<feature type="transmembrane region" description="Helical" evidence="6">
    <location>
        <begin position="501"/>
        <end position="520"/>
    </location>
</feature>
<comment type="caution">
    <text evidence="5">Lacks conserved residue(s) required for the propagation of feature annotation.</text>
</comment>
<keyword evidence="4 5" id="KW-1015">Disulfide bond</keyword>
<evidence type="ECO:0000256" key="4">
    <source>
        <dbReference type="ARBA" id="ARBA00023157"/>
    </source>
</evidence>
<reference evidence="9" key="2">
    <citation type="submission" date="2023-11" db="UniProtKB">
        <authorList>
            <consortium name="WormBaseParasite"/>
        </authorList>
    </citation>
    <scope>IDENTIFICATION</scope>
</reference>